<gene>
    <name evidence="1" type="ORF">JFY71_04880</name>
</gene>
<proteinExistence type="predicted"/>
<evidence type="ECO:0000313" key="2">
    <source>
        <dbReference type="Proteomes" id="UP000595814"/>
    </source>
</evidence>
<organism evidence="1 2">
    <name type="scientific">Miniphocaeibacter halophilus</name>
    <dbReference type="NCBI Taxonomy" id="2931922"/>
    <lineage>
        <taxon>Bacteria</taxon>
        <taxon>Bacillati</taxon>
        <taxon>Bacillota</taxon>
        <taxon>Tissierellia</taxon>
        <taxon>Tissierellales</taxon>
        <taxon>Peptoniphilaceae</taxon>
        <taxon>Miniphocaeibacter</taxon>
    </lineage>
</organism>
<protein>
    <submittedName>
        <fullName evidence="1">FAD-dependent oxidoreductase</fullName>
    </submittedName>
</protein>
<accession>A0AC61MTC1</accession>
<name>A0AC61MTC1_9FIRM</name>
<reference evidence="1 2" key="1">
    <citation type="journal article" date="2022" name="Int. J. Syst. Evol. Microbiol.">
        <title>Miniphocaeibacter halophilus sp. nov., an ammonium-tolerant acetate-producing bacterium isolated from a biogas system.</title>
        <authorList>
            <person name="Schnurer A."/>
            <person name="Singh A."/>
            <person name="Bi S."/>
            <person name="Qiao W."/>
            <person name="Westerholm M."/>
        </authorList>
    </citation>
    <scope>NUCLEOTIDE SEQUENCE [LARGE SCALE GENOMIC DNA]</scope>
    <source>
        <strain evidence="1 2">AMB_01</strain>
    </source>
</reference>
<dbReference type="Proteomes" id="UP000595814">
    <property type="component" value="Chromosome"/>
</dbReference>
<evidence type="ECO:0000313" key="1">
    <source>
        <dbReference type="EMBL" id="QQK08872.1"/>
    </source>
</evidence>
<keyword evidence="2" id="KW-1185">Reference proteome</keyword>
<sequence length="590" mass="65912">MRKWECTVCGYIHEGESPPDICPVCGASKDKFILLEDNGKESPERTFTKENKEADIIVVGSGAAALAAATTAIANNLSVIILEKANTLGGTTRRSGGRYWIPNNYCQKDANIHDSKEDALSYMARYSFPSKFNKDLPNLGLSEYQYGMLENYYNESAPMIEYFKDIGVFETVIDYDWQGKPHVDYMENLPENKGILGRSVYAKTDNPNSGEGGKDLINLFLKWLENHNADIRIGHRVIDTVSDAEGKISGVIAEVNGIREEFIANKGVVFGTGGFSHNQDLLQRFHAHPLIGGCAVPTNTGDFVNISQKLGAQLGNMTNAYRVQSMLEVYLANPEGSSSTFYFVGDSFLEVNKYGKRVVNEKRNYNDRTQIHYVWDPVKGEYPNEYLFFIFDNRALNYWMGFPPYPAGDPKTMKHIIVGENIEDLTIQIKNRLNSLKDKIGNFSLEEDFTENLSKTIKRFNEFAKNGKDLDFHRGETNYELNYATMRPFIPNVKWPSEDQVNRAMYPLDEKGPYYGIILAPGSLDTNGGPMINKYGQVLRDYNNPIKGLYGAGNCVASSGINAYWGAGATIGPAMTYGHLAVLHAAGLKK</sequence>
<dbReference type="EMBL" id="CP066744">
    <property type="protein sequence ID" value="QQK08872.1"/>
    <property type="molecule type" value="Genomic_DNA"/>
</dbReference>